<proteinExistence type="predicted"/>
<dbReference type="STRING" id="504472.Slin_6279"/>
<protein>
    <submittedName>
        <fullName evidence="1">Uncharacterized protein</fullName>
    </submittedName>
</protein>
<reference evidence="1 2" key="1">
    <citation type="journal article" date="2010" name="Stand. Genomic Sci.">
        <title>Complete genome sequence of Spirosoma linguale type strain (1).</title>
        <authorList>
            <person name="Lail K."/>
            <person name="Sikorski J."/>
            <person name="Saunders E."/>
            <person name="Lapidus A."/>
            <person name="Glavina Del Rio T."/>
            <person name="Copeland A."/>
            <person name="Tice H."/>
            <person name="Cheng J.-F."/>
            <person name="Lucas S."/>
            <person name="Nolan M."/>
            <person name="Bruce D."/>
            <person name="Goodwin L."/>
            <person name="Pitluck S."/>
            <person name="Ivanova N."/>
            <person name="Mavromatis K."/>
            <person name="Ovchinnikova G."/>
            <person name="Pati A."/>
            <person name="Chen A."/>
            <person name="Palaniappan K."/>
            <person name="Land M."/>
            <person name="Hauser L."/>
            <person name="Chang Y.-J."/>
            <person name="Jeffries C.D."/>
            <person name="Chain P."/>
            <person name="Brettin T."/>
            <person name="Detter J.C."/>
            <person name="Schuetze A."/>
            <person name="Rohde M."/>
            <person name="Tindall B.J."/>
            <person name="Goeker M."/>
            <person name="Bristow J."/>
            <person name="Eisen J.A."/>
            <person name="Markowitz V."/>
            <person name="Hugenholtz P."/>
            <person name="Kyrpides N.C."/>
            <person name="Klenk H.-P."/>
            <person name="Chen F."/>
        </authorList>
    </citation>
    <scope>NUCLEOTIDE SEQUENCE [LARGE SCALE GENOMIC DNA]</scope>
    <source>
        <strain evidence="2">ATCC 33905 / DSM 74 / LMG 10896 / Claus 1</strain>
    </source>
</reference>
<dbReference type="RefSeq" id="WP_012930722.1">
    <property type="nucleotide sequence ID" value="NC_013730.1"/>
</dbReference>
<organism evidence="1 2">
    <name type="scientific">Spirosoma linguale (strain ATCC 33905 / DSM 74 / LMG 10896 / Claus 1)</name>
    <dbReference type="NCBI Taxonomy" id="504472"/>
    <lineage>
        <taxon>Bacteria</taxon>
        <taxon>Pseudomonadati</taxon>
        <taxon>Bacteroidota</taxon>
        <taxon>Cytophagia</taxon>
        <taxon>Cytophagales</taxon>
        <taxon>Cytophagaceae</taxon>
        <taxon>Spirosoma</taxon>
    </lineage>
</organism>
<sequence>MLGSNILEEGMLNDTLTAFRDNSNSQTPISATQGVMLLDGWLQALDGDSNIDQLRGMLNELREALQASQPDESYVRQVLGSLADQAQTIAEAPTSEGTWTGGLVSLSKILRKFSTNQ</sequence>
<accession>D2QTV6</accession>
<keyword evidence="2" id="KW-1185">Reference proteome</keyword>
<dbReference type="HOGENOM" id="CLU_2083380_0_0_10"/>
<gene>
    <name evidence="1" type="ordered locus">Slin_6279</name>
</gene>
<evidence type="ECO:0000313" key="1">
    <source>
        <dbReference type="EMBL" id="ADB42238.1"/>
    </source>
</evidence>
<evidence type="ECO:0000313" key="2">
    <source>
        <dbReference type="Proteomes" id="UP000002028"/>
    </source>
</evidence>
<dbReference type="Proteomes" id="UP000002028">
    <property type="component" value="Chromosome"/>
</dbReference>
<dbReference type="eggNOG" id="ENOG50339GT">
    <property type="taxonomic scope" value="Bacteria"/>
</dbReference>
<name>D2QTV6_SPILD</name>
<dbReference type="EMBL" id="CP001769">
    <property type="protein sequence ID" value="ADB42238.1"/>
    <property type="molecule type" value="Genomic_DNA"/>
</dbReference>
<dbReference type="AlphaFoldDB" id="D2QTV6"/>
<dbReference type="KEGG" id="sli:Slin_6279"/>